<dbReference type="AlphaFoldDB" id="A0A929FWV5"/>
<name>A0A929FWV5_9PSEU</name>
<accession>A0A929FWV5</accession>
<reference evidence="2" key="1">
    <citation type="submission" date="2020-10" db="EMBL/GenBank/DDBJ databases">
        <title>Diversity and distribution of actinomycetes associated with coral in the coast of Hainan.</title>
        <authorList>
            <person name="Li F."/>
        </authorList>
    </citation>
    <scope>NUCLEOTIDE SEQUENCE</scope>
    <source>
        <strain evidence="2">HNM0983</strain>
    </source>
</reference>
<dbReference type="RefSeq" id="WP_193927422.1">
    <property type="nucleotide sequence ID" value="NZ_JADEYC010000009.1"/>
</dbReference>
<evidence type="ECO:0000256" key="1">
    <source>
        <dbReference type="SAM" id="MobiDB-lite"/>
    </source>
</evidence>
<proteinExistence type="predicted"/>
<keyword evidence="3" id="KW-1185">Reference proteome</keyword>
<dbReference type="Proteomes" id="UP000598360">
    <property type="component" value="Unassembled WGS sequence"/>
</dbReference>
<dbReference type="PANTHER" id="PTHR36221">
    <property type="entry name" value="DUF742 DOMAIN-CONTAINING PROTEIN"/>
    <property type="match status" value="1"/>
</dbReference>
<evidence type="ECO:0000313" key="2">
    <source>
        <dbReference type="EMBL" id="MBE9373971.1"/>
    </source>
</evidence>
<organism evidence="2 3">
    <name type="scientific">Saccharopolyspora montiporae</name>
    <dbReference type="NCBI Taxonomy" id="2781240"/>
    <lineage>
        <taxon>Bacteria</taxon>
        <taxon>Bacillati</taxon>
        <taxon>Actinomycetota</taxon>
        <taxon>Actinomycetes</taxon>
        <taxon>Pseudonocardiales</taxon>
        <taxon>Pseudonocardiaceae</taxon>
        <taxon>Saccharopolyspora</taxon>
    </lineage>
</organism>
<dbReference type="InterPro" id="IPR007995">
    <property type="entry name" value="DUF742"/>
</dbReference>
<dbReference type="EMBL" id="JADEYC010000009">
    <property type="protein sequence ID" value="MBE9373971.1"/>
    <property type="molecule type" value="Genomic_DNA"/>
</dbReference>
<protein>
    <submittedName>
        <fullName evidence="2">DUF742 domain-containing protein</fullName>
    </submittedName>
</protein>
<feature type="region of interest" description="Disordered" evidence="1">
    <location>
        <begin position="1"/>
        <end position="89"/>
    </location>
</feature>
<feature type="compositionally biased region" description="Polar residues" evidence="1">
    <location>
        <begin position="74"/>
        <end position="85"/>
    </location>
</feature>
<dbReference type="PANTHER" id="PTHR36221:SF1">
    <property type="entry name" value="DUF742 DOMAIN-CONTAINING PROTEIN"/>
    <property type="match status" value="1"/>
</dbReference>
<gene>
    <name evidence="2" type="ORF">IQ251_05870</name>
</gene>
<dbReference type="Pfam" id="PF05331">
    <property type="entry name" value="DUF742"/>
    <property type="match status" value="1"/>
</dbReference>
<evidence type="ECO:0000313" key="3">
    <source>
        <dbReference type="Proteomes" id="UP000598360"/>
    </source>
</evidence>
<comment type="caution">
    <text evidence="2">The sequence shown here is derived from an EMBL/GenBank/DDBJ whole genome shotgun (WGS) entry which is preliminary data.</text>
</comment>
<sequence>MSRGSDFSESGRRYEDSGDDALADVLNGFSLDSRRRRKRRERTDEQRPEQQQPQQPDHDQQQAPEPEEQRAASSVRSYTWTGGRTRSTHELQLETLVSAGETSRPGVPARLEHQSIADLCRDQPRSVAEVGALLSVPVGVTRVLLADMAELGLITVHQTVSESGSAPHMVLMERVLSGLRRL</sequence>